<accession>A0AAW2PC43</accession>
<reference evidence="1" key="2">
    <citation type="journal article" date="2024" name="Plant">
        <title>Genomic evolution and insights into agronomic trait innovations of Sesamum species.</title>
        <authorList>
            <person name="Miao H."/>
            <person name="Wang L."/>
            <person name="Qu L."/>
            <person name="Liu H."/>
            <person name="Sun Y."/>
            <person name="Le M."/>
            <person name="Wang Q."/>
            <person name="Wei S."/>
            <person name="Zheng Y."/>
            <person name="Lin W."/>
            <person name="Duan Y."/>
            <person name="Cao H."/>
            <person name="Xiong S."/>
            <person name="Wang X."/>
            <person name="Wei L."/>
            <person name="Li C."/>
            <person name="Ma Q."/>
            <person name="Ju M."/>
            <person name="Zhao R."/>
            <person name="Li G."/>
            <person name="Mu C."/>
            <person name="Tian Q."/>
            <person name="Mei H."/>
            <person name="Zhang T."/>
            <person name="Gao T."/>
            <person name="Zhang H."/>
        </authorList>
    </citation>
    <scope>NUCLEOTIDE SEQUENCE</scope>
    <source>
        <strain evidence="1">KEN8</strain>
    </source>
</reference>
<organism evidence="1">
    <name type="scientific">Sesamum calycinum</name>
    <dbReference type="NCBI Taxonomy" id="2727403"/>
    <lineage>
        <taxon>Eukaryota</taxon>
        <taxon>Viridiplantae</taxon>
        <taxon>Streptophyta</taxon>
        <taxon>Embryophyta</taxon>
        <taxon>Tracheophyta</taxon>
        <taxon>Spermatophyta</taxon>
        <taxon>Magnoliopsida</taxon>
        <taxon>eudicotyledons</taxon>
        <taxon>Gunneridae</taxon>
        <taxon>Pentapetalae</taxon>
        <taxon>asterids</taxon>
        <taxon>lamiids</taxon>
        <taxon>Lamiales</taxon>
        <taxon>Pedaliaceae</taxon>
        <taxon>Sesamum</taxon>
    </lineage>
</organism>
<name>A0AAW2PC43_9LAMI</name>
<dbReference type="PANTHER" id="PTHR10775">
    <property type="entry name" value="OS08G0208400 PROTEIN"/>
    <property type="match status" value="1"/>
</dbReference>
<proteinExistence type="predicted"/>
<gene>
    <name evidence="1" type="ORF">Scaly_1608300</name>
</gene>
<evidence type="ECO:0000313" key="1">
    <source>
        <dbReference type="EMBL" id="KAL0352196.1"/>
    </source>
</evidence>
<dbReference type="EMBL" id="JACGWM010000009">
    <property type="protein sequence ID" value="KAL0352196.1"/>
    <property type="molecule type" value="Genomic_DNA"/>
</dbReference>
<dbReference type="AlphaFoldDB" id="A0AAW2PC43"/>
<dbReference type="PANTHER" id="PTHR10775:SF183">
    <property type="entry name" value="TRANSPOSON, EN_SPM-LIKE, TRANSPOSASE-ASSOCIATED DOMAIN PROTEIN-RELATED"/>
    <property type="match status" value="1"/>
</dbReference>
<protein>
    <submittedName>
        <fullName evidence="1">Uncharacterized protein</fullName>
    </submittedName>
</protein>
<comment type="caution">
    <text evidence="1">The sequence shown here is derived from an EMBL/GenBank/DDBJ whole genome shotgun (WGS) entry which is preliminary data.</text>
</comment>
<dbReference type="Pfam" id="PF02992">
    <property type="entry name" value="Transposase_21"/>
    <property type="match status" value="1"/>
</dbReference>
<dbReference type="InterPro" id="IPR004242">
    <property type="entry name" value="Transposase_21"/>
</dbReference>
<sequence length="318" mass="36615">MVFYAAEPSYFASSHEGVPDDGTRSCHIDADPSSYCYGSGPYDYDESGLADRFYNVVHAVDHPLWDGCTQSQLGVVAELVDIKGIHHAGCVNVDCERPTRLWYGVWVEYRGVMGCLVCMDDTRVFHLQHGRKACYFDCQRQFLPEHHSYRRNKTAFTKNRVENMVACSRLTGDYILDRVENISPVVEIPLSLPDGYGSDHNWTKKSIFWDLLYWSTLLIQHNLDVMHIEKNVFDNIFNTVMDIKGKTKDNMNARRDLKIICNRPELELDERRPNIMPKAVYTLAKEQKRRVCEWICGLKFHDEYASNLEEGGRSSPAV</sequence>
<reference evidence="1" key="1">
    <citation type="submission" date="2020-06" db="EMBL/GenBank/DDBJ databases">
        <authorList>
            <person name="Li T."/>
            <person name="Hu X."/>
            <person name="Zhang T."/>
            <person name="Song X."/>
            <person name="Zhang H."/>
            <person name="Dai N."/>
            <person name="Sheng W."/>
            <person name="Hou X."/>
            <person name="Wei L."/>
        </authorList>
    </citation>
    <scope>NUCLEOTIDE SEQUENCE</scope>
    <source>
        <strain evidence="1">KEN8</strain>
        <tissue evidence="1">Leaf</tissue>
    </source>
</reference>